<sequence>MAYENGEFSWKDLLSFAVAAQTNYDLSKNPHYEKLVKSHFLEPGVGVFTPLMAEAMVTAMLAVQQEREGATDS</sequence>
<dbReference type="AlphaFoldDB" id="Q0RM71"/>
<dbReference type="Proteomes" id="UP000000657">
    <property type="component" value="Chromosome"/>
</dbReference>
<proteinExistence type="predicted"/>
<keyword evidence="2" id="KW-1185">Reference proteome</keyword>
<accession>Q0RM71</accession>
<evidence type="ECO:0000313" key="1">
    <source>
        <dbReference type="EMBL" id="CAJ61381.1"/>
    </source>
</evidence>
<dbReference type="KEGG" id="fal:FRAAL2737"/>
<dbReference type="HOGENOM" id="CLU_2699296_0_0_11"/>
<protein>
    <submittedName>
        <fullName evidence="1">Uncharacterized protein</fullName>
    </submittedName>
</protein>
<evidence type="ECO:0000313" key="2">
    <source>
        <dbReference type="Proteomes" id="UP000000657"/>
    </source>
</evidence>
<gene>
    <name evidence="1" type="ordered locus">FRAAL2737</name>
</gene>
<dbReference type="EMBL" id="CT573213">
    <property type="protein sequence ID" value="CAJ61381.1"/>
    <property type="molecule type" value="Genomic_DNA"/>
</dbReference>
<reference evidence="1 2" key="1">
    <citation type="journal article" date="2007" name="Genome Res.">
        <title>Genome characteristics of facultatively symbiotic Frankia sp. strains reflect host range and host plant biogeography.</title>
        <authorList>
            <person name="Normand P."/>
            <person name="Lapierre P."/>
            <person name="Tisa L.S."/>
            <person name="Gogarten J.P."/>
            <person name="Alloisio N."/>
            <person name="Bagnarol E."/>
            <person name="Bassi C.A."/>
            <person name="Berry A.M."/>
            <person name="Bickhart D.M."/>
            <person name="Choisne N."/>
            <person name="Couloux A."/>
            <person name="Cournoyer B."/>
            <person name="Cruveiller S."/>
            <person name="Daubin V."/>
            <person name="Demange N."/>
            <person name="Francino M.P."/>
            <person name="Goltsman E."/>
            <person name="Huang Y."/>
            <person name="Kopp O.R."/>
            <person name="Labarre L."/>
            <person name="Lapidus A."/>
            <person name="Lavire C."/>
            <person name="Marechal J."/>
            <person name="Martinez M."/>
            <person name="Mastronunzio J.E."/>
            <person name="Mullin B.C."/>
            <person name="Niemann J."/>
            <person name="Pujic P."/>
            <person name="Rawnsley T."/>
            <person name="Rouy Z."/>
            <person name="Schenowitz C."/>
            <person name="Sellstedt A."/>
            <person name="Tavares F."/>
            <person name="Tomkins J.P."/>
            <person name="Vallenet D."/>
            <person name="Valverde C."/>
            <person name="Wall L.G."/>
            <person name="Wang Y."/>
            <person name="Medigue C."/>
            <person name="Benson D.R."/>
        </authorList>
    </citation>
    <scope>NUCLEOTIDE SEQUENCE [LARGE SCALE GENOMIC DNA]</scope>
    <source>
        <strain evidence="2">DSM 45986 / CECT 9034 / ACN14a</strain>
    </source>
</reference>
<name>Q0RM71_FRAAA</name>
<organism evidence="1 2">
    <name type="scientific">Frankia alni (strain DSM 45986 / CECT 9034 / ACN14a)</name>
    <dbReference type="NCBI Taxonomy" id="326424"/>
    <lineage>
        <taxon>Bacteria</taxon>
        <taxon>Bacillati</taxon>
        <taxon>Actinomycetota</taxon>
        <taxon>Actinomycetes</taxon>
        <taxon>Frankiales</taxon>
        <taxon>Frankiaceae</taxon>
        <taxon>Frankia</taxon>
    </lineage>
</organism>